<proteinExistence type="predicted"/>
<dbReference type="SUPFAM" id="SSF51735">
    <property type="entry name" value="NAD(P)-binding Rossmann-fold domains"/>
    <property type="match status" value="1"/>
</dbReference>
<keyword evidence="1" id="KW-0560">Oxidoreductase</keyword>
<dbReference type="Gene3D" id="3.40.50.720">
    <property type="entry name" value="NAD(P)-binding Rossmann-like Domain"/>
    <property type="match status" value="1"/>
</dbReference>
<dbReference type="Pfam" id="PF08240">
    <property type="entry name" value="ADH_N"/>
    <property type="match status" value="1"/>
</dbReference>
<evidence type="ECO:0000313" key="4">
    <source>
        <dbReference type="EMBL" id="MEY8001730.1"/>
    </source>
</evidence>
<dbReference type="Proteomes" id="UP001564657">
    <property type="component" value="Unassembled WGS sequence"/>
</dbReference>
<dbReference type="Gene3D" id="3.90.180.10">
    <property type="entry name" value="Medium-chain alcohol dehydrogenases, catalytic domain"/>
    <property type="match status" value="1"/>
</dbReference>
<evidence type="ECO:0000259" key="3">
    <source>
        <dbReference type="Pfam" id="PF08240"/>
    </source>
</evidence>
<evidence type="ECO:0000259" key="2">
    <source>
        <dbReference type="Pfam" id="PF00107"/>
    </source>
</evidence>
<protein>
    <submittedName>
        <fullName evidence="4">Zinc-binding dehydrogenase</fullName>
    </submittedName>
</protein>
<name>A0ABV4BSI9_9CLOT</name>
<dbReference type="InterPro" id="IPR013154">
    <property type="entry name" value="ADH-like_N"/>
</dbReference>
<dbReference type="SUPFAM" id="SSF50129">
    <property type="entry name" value="GroES-like"/>
    <property type="match status" value="1"/>
</dbReference>
<dbReference type="InterPro" id="IPR050129">
    <property type="entry name" value="Zn_alcohol_dh"/>
</dbReference>
<keyword evidence="5" id="KW-1185">Reference proteome</keyword>
<feature type="domain" description="Alcohol dehydrogenase-like C-terminal" evidence="2">
    <location>
        <begin position="172"/>
        <end position="301"/>
    </location>
</feature>
<dbReference type="EMBL" id="JBGEWD010000023">
    <property type="protein sequence ID" value="MEY8001730.1"/>
    <property type="molecule type" value="Genomic_DNA"/>
</dbReference>
<reference evidence="4 5" key="1">
    <citation type="submission" date="2024-08" db="EMBL/GenBank/DDBJ databases">
        <title>Clostridium lapicellarii sp. nov., and Clostridium renhuaiense sp. nov., two species isolated from the mud in a fermentation cellar used for producing sauce-flavour Chinese liquors.</title>
        <authorList>
            <person name="Yang F."/>
            <person name="Wang H."/>
            <person name="Chen L.Q."/>
            <person name="Zhou N."/>
            <person name="Lu J.J."/>
            <person name="Pu X.X."/>
            <person name="Wan B."/>
            <person name="Wang L."/>
            <person name="Liu S.J."/>
        </authorList>
    </citation>
    <scope>NUCLEOTIDE SEQUENCE [LARGE SCALE GENOMIC DNA]</scope>
    <source>
        <strain evidence="4 5">MT-5</strain>
    </source>
</reference>
<dbReference type="InterPro" id="IPR011032">
    <property type="entry name" value="GroES-like_sf"/>
</dbReference>
<dbReference type="PANTHER" id="PTHR43401">
    <property type="entry name" value="L-THREONINE 3-DEHYDROGENASE"/>
    <property type="match status" value="1"/>
</dbReference>
<dbReference type="InterPro" id="IPR013149">
    <property type="entry name" value="ADH-like_C"/>
</dbReference>
<organism evidence="4 5">
    <name type="scientific">Clostridium moutaii</name>
    <dbReference type="NCBI Taxonomy" id="3240932"/>
    <lineage>
        <taxon>Bacteria</taxon>
        <taxon>Bacillati</taxon>
        <taxon>Bacillota</taxon>
        <taxon>Clostridia</taxon>
        <taxon>Eubacteriales</taxon>
        <taxon>Clostridiaceae</taxon>
        <taxon>Clostridium</taxon>
    </lineage>
</organism>
<gene>
    <name evidence="4" type="ORF">AB8U03_16305</name>
</gene>
<feature type="domain" description="Alcohol dehydrogenase-like N-terminal" evidence="3">
    <location>
        <begin position="25"/>
        <end position="134"/>
    </location>
</feature>
<dbReference type="Pfam" id="PF00107">
    <property type="entry name" value="ADH_zinc_N"/>
    <property type="match status" value="1"/>
</dbReference>
<evidence type="ECO:0000256" key="1">
    <source>
        <dbReference type="ARBA" id="ARBA00023002"/>
    </source>
</evidence>
<dbReference type="PANTHER" id="PTHR43401:SF2">
    <property type="entry name" value="L-THREONINE 3-DEHYDROGENASE"/>
    <property type="match status" value="1"/>
</dbReference>
<dbReference type="RefSeq" id="WP_369705620.1">
    <property type="nucleotide sequence ID" value="NZ_JBGEWD010000023.1"/>
</dbReference>
<sequence length="344" mass="37511">MKAAVIEEFNNIIIKEVPKPQLGYDEALIKVEYAGICGTDVHIFAGHHKQAKPPLIPGHEFVGRLAEVNTDKPINFKIGQRVAAQPLTGCGKCELCIQGRDNVCVDLNIFGVHSNGCFAEYIKVPLKKVYSVPETIDPKIVALVEPLAVAMHDVRRSNLLVGQTALIIGGGPIGILIAMVAKLNGASKVVISEINEKRVKFAEDMDMGFDVINPLKGNIDEKIKGVTHNMGFDVVYEVSGVQAGADLMTKAAKIGGTIMMIGIPTKSYIVDTGAVTLKELEMRGVRIHSQINFAAAVDAIKNNVFNDKLKRLVTNEFDIEDVKKALEFSIKDKDHFKVLLKVSK</sequence>
<accession>A0ABV4BSI9</accession>
<comment type="caution">
    <text evidence="4">The sequence shown here is derived from an EMBL/GenBank/DDBJ whole genome shotgun (WGS) entry which is preliminary data.</text>
</comment>
<dbReference type="InterPro" id="IPR036291">
    <property type="entry name" value="NAD(P)-bd_dom_sf"/>
</dbReference>
<evidence type="ECO:0000313" key="5">
    <source>
        <dbReference type="Proteomes" id="UP001564657"/>
    </source>
</evidence>